<proteinExistence type="predicted"/>
<organism evidence="1 2">
    <name type="scientific">Populus alba</name>
    <name type="common">White poplar</name>
    <dbReference type="NCBI Taxonomy" id="43335"/>
    <lineage>
        <taxon>Eukaryota</taxon>
        <taxon>Viridiplantae</taxon>
        <taxon>Streptophyta</taxon>
        <taxon>Embryophyta</taxon>
        <taxon>Tracheophyta</taxon>
        <taxon>Spermatophyta</taxon>
        <taxon>Magnoliopsida</taxon>
        <taxon>eudicotyledons</taxon>
        <taxon>Gunneridae</taxon>
        <taxon>Pentapetalae</taxon>
        <taxon>rosids</taxon>
        <taxon>fabids</taxon>
        <taxon>Malpighiales</taxon>
        <taxon>Salicaceae</taxon>
        <taxon>Saliceae</taxon>
        <taxon>Populus</taxon>
    </lineage>
</organism>
<reference evidence="1 2" key="1">
    <citation type="journal article" date="2024" name="Plant Biotechnol. J.">
        <title>Genome and CRISPR/Cas9 system of a widespread forest tree (Populus alba) in the world.</title>
        <authorList>
            <person name="Liu Y.J."/>
            <person name="Jiang P.F."/>
            <person name="Han X.M."/>
            <person name="Li X.Y."/>
            <person name="Wang H.M."/>
            <person name="Wang Y.J."/>
            <person name="Wang X.X."/>
            <person name="Zeng Q.Y."/>
        </authorList>
    </citation>
    <scope>NUCLEOTIDE SEQUENCE [LARGE SCALE GENOMIC DNA]</scope>
    <source>
        <strain evidence="2">cv. PAL-ZL1</strain>
    </source>
</reference>
<dbReference type="EMBL" id="RCHU02000017">
    <property type="protein sequence ID" value="KAL3567827.1"/>
    <property type="molecule type" value="Genomic_DNA"/>
</dbReference>
<evidence type="ECO:0000313" key="1">
    <source>
        <dbReference type="EMBL" id="KAL3567827.1"/>
    </source>
</evidence>
<feature type="non-terminal residue" evidence="1">
    <location>
        <position position="52"/>
    </location>
</feature>
<name>A0ACC4ANN5_POPAL</name>
<evidence type="ECO:0000313" key="2">
    <source>
        <dbReference type="Proteomes" id="UP000309997"/>
    </source>
</evidence>
<gene>
    <name evidence="1" type="ORF">D5086_030478</name>
</gene>
<dbReference type="Proteomes" id="UP000309997">
    <property type="component" value="Unassembled WGS sequence"/>
</dbReference>
<sequence>WSACEIIMMQVGYRHIDYAQLYCNEIEIGCALKKLFDDSVVKREELWITSKL</sequence>
<comment type="caution">
    <text evidence="1">The sequence shown here is derived from an EMBL/GenBank/DDBJ whole genome shotgun (WGS) entry which is preliminary data.</text>
</comment>
<protein>
    <submittedName>
        <fullName evidence="1">Uncharacterized protein</fullName>
    </submittedName>
</protein>
<keyword evidence="2" id="KW-1185">Reference proteome</keyword>
<accession>A0ACC4ANN5</accession>
<feature type="non-terminal residue" evidence="1">
    <location>
        <position position="1"/>
    </location>
</feature>